<dbReference type="Gene3D" id="3.30.70.2740">
    <property type="match status" value="1"/>
</dbReference>
<reference evidence="7" key="1">
    <citation type="journal article" date="2015" name="Nature">
        <title>Complex archaea that bridge the gap between prokaryotes and eukaryotes.</title>
        <authorList>
            <person name="Spang A."/>
            <person name="Saw J.H."/>
            <person name="Jorgensen S.L."/>
            <person name="Zaremba-Niedzwiedzka K."/>
            <person name="Martijn J."/>
            <person name="Lind A.E."/>
            <person name="van Eijk R."/>
            <person name="Schleper C."/>
            <person name="Guy L."/>
            <person name="Ettema T.J."/>
        </authorList>
    </citation>
    <scope>NUCLEOTIDE SEQUENCE</scope>
</reference>
<dbReference type="InterPro" id="IPR051264">
    <property type="entry name" value="FAD-oxidored/transferase_4"/>
</dbReference>
<dbReference type="Gene3D" id="3.30.70.2190">
    <property type="match status" value="1"/>
</dbReference>
<dbReference type="Gene3D" id="3.30.465.10">
    <property type="match status" value="1"/>
</dbReference>
<dbReference type="FunFam" id="1.10.45.10:FF:000001">
    <property type="entry name" value="D-lactate dehydrogenase mitochondrial"/>
    <property type="match status" value="1"/>
</dbReference>
<dbReference type="GO" id="GO:0016491">
    <property type="term" value="F:oxidoreductase activity"/>
    <property type="evidence" value="ECO:0007669"/>
    <property type="project" value="UniProtKB-KW"/>
</dbReference>
<feature type="domain" description="FAD-binding PCMH-type" evidence="6">
    <location>
        <begin position="45"/>
        <end position="224"/>
    </location>
</feature>
<comment type="caution">
    <text evidence="7">The sequence shown here is derived from an EMBL/GenBank/DDBJ whole genome shotgun (WGS) entry which is preliminary data.</text>
</comment>
<evidence type="ECO:0000256" key="4">
    <source>
        <dbReference type="ARBA" id="ARBA00022827"/>
    </source>
</evidence>
<dbReference type="PANTHER" id="PTHR43716">
    <property type="entry name" value="D-2-HYDROXYGLUTARATE DEHYDROGENASE, MITOCHONDRIAL"/>
    <property type="match status" value="1"/>
</dbReference>
<dbReference type="InterPro" id="IPR006094">
    <property type="entry name" value="Oxid_FAD_bind_N"/>
</dbReference>
<dbReference type="Gene3D" id="1.10.45.10">
    <property type="entry name" value="Vanillyl-alcohol Oxidase, Chain A, domain 4"/>
    <property type="match status" value="1"/>
</dbReference>
<protein>
    <recommendedName>
        <fullName evidence="6">FAD-binding PCMH-type domain-containing protein</fullName>
    </recommendedName>
</protein>
<dbReference type="InterPro" id="IPR004113">
    <property type="entry name" value="FAD-bd_oxidored_4_C"/>
</dbReference>
<dbReference type="InterPro" id="IPR016164">
    <property type="entry name" value="FAD-linked_Oxase-like_C"/>
</dbReference>
<keyword evidence="3" id="KW-0285">Flavoprotein</keyword>
<dbReference type="SUPFAM" id="SSF56176">
    <property type="entry name" value="FAD-binding/transporter-associated domain-like"/>
    <property type="match status" value="1"/>
</dbReference>
<dbReference type="Pfam" id="PF02913">
    <property type="entry name" value="FAD-oxidase_C"/>
    <property type="match status" value="1"/>
</dbReference>
<dbReference type="InterPro" id="IPR016166">
    <property type="entry name" value="FAD-bd_PCMH"/>
</dbReference>
<evidence type="ECO:0000256" key="5">
    <source>
        <dbReference type="ARBA" id="ARBA00023002"/>
    </source>
</evidence>
<dbReference type="InterPro" id="IPR016171">
    <property type="entry name" value="Vanillyl_alc_oxidase_C-sub2"/>
</dbReference>
<name>A0A0F9IZT6_9ZZZZ</name>
<dbReference type="GO" id="GO:0022904">
    <property type="term" value="P:respiratory electron transport chain"/>
    <property type="evidence" value="ECO:0007669"/>
    <property type="project" value="TreeGrafter"/>
</dbReference>
<dbReference type="Pfam" id="PF01565">
    <property type="entry name" value="FAD_binding_4"/>
    <property type="match status" value="1"/>
</dbReference>
<accession>A0A0F9IZT6</accession>
<organism evidence="7">
    <name type="scientific">marine sediment metagenome</name>
    <dbReference type="NCBI Taxonomy" id="412755"/>
    <lineage>
        <taxon>unclassified sequences</taxon>
        <taxon>metagenomes</taxon>
        <taxon>ecological metagenomes</taxon>
    </lineage>
</organism>
<proteinExistence type="inferred from homology"/>
<keyword evidence="4" id="KW-0274">FAD</keyword>
<dbReference type="PANTHER" id="PTHR43716:SF1">
    <property type="entry name" value="D-2-HYDROXYGLUTARATE DEHYDROGENASE, MITOCHONDRIAL"/>
    <property type="match status" value="1"/>
</dbReference>
<dbReference type="InterPro" id="IPR036318">
    <property type="entry name" value="FAD-bd_PCMH-like_sf"/>
</dbReference>
<gene>
    <name evidence="7" type="ORF">LCGC14_1817110</name>
</gene>
<evidence type="ECO:0000313" key="7">
    <source>
        <dbReference type="EMBL" id="KKL99170.1"/>
    </source>
</evidence>
<dbReference type="PROSITE" id="PS51387">
    <property type="entry name" value="FAD_PCMH"/>
    <property type="match status" value="1"/>
</dbReference>
<dbReference type="GO" id="GO:0071949">
    <property type="term" value="F:FAD binding"/>
    <property type="evidence" value="ECO:0007669"/>
    <property type="project" value="InterPro"/>
</dbReference>
<evidence type="ECO:0000256" key="1">
    <source>
        <dbReference type="ARBA" id="ARBA00001974"/>
    </source>
</evidence>
<dbReference type="FunFam" id="3.30.465.10:FF:000025">
    <property type="entry name" value="FAD-binding oxidoreductase"/>
    <property type="match status" value="1"/>
</dbReference>
<dbReference type="AlphaFoldDB" id="A0A0F9IZT6"/>
<evidence type="ECO:0000256" key="2">
    <source>
        <dbReference type="ARBA" id="ARBA00008000"/>
    </source>
</evidence>
<keyword evidence="5" id="KW-0560">Oxidoreductase</keyword>
<evidence type="ECO:0000256" key="3">
    <source>
        <dbReference type="ARBA" id="ARBA00022630"/>
    </source>
</evidence>
<comment type="similarity">
    <text evidence="2">Belongs to the FAD-binding oxidoreductase/transferase type 4 family.</text>
</comment>
<evidence type="ECO:0000259" key="6">
    <source>
        <dbReference type="PROSITE" id="PS51387"/>
    </source>
</evidence>
<dbReference type="SUPFAM" id="SSF55103">
    <property type="entry name" value="FAD-linked oxidases, C-terminal domain"/>
    <property type="match status" value="1"/>
</dbReference>
<dbReference type="EMBL" id="LAZR01017739">
    <property type="protein sequence ID" value="KKL99170.1"/>
    <property type="molecule type" value="Genomic_DNA"/>
</dbReference>
<dbReference type="InterPro" id="IPR016169">
    <property type="entry name" value="FAD-bd_PCMH_sub2"/>
</dbReference>
<comment type="cofactor">
    <cofactor evidence="1">
        <name>FAD</name>
        <dbReference type="ChEBI" id="CHEBI:57692"/>
    </cofactor>
</comment>
<sequence length="475" mass="51850">MAIAASVIDIPLSTIEQLRGIVGDQRVLTDDVSFQQYGVDRTTIWQPAPGVVVLPGSTEEVQAIVQLANAENLAVVPSGGRTGLSGGAVATNGEIVIAMDRMKKVLEFNEVDRIVTVEAGMVTHQLQAFAEDKGLFYPVDFASAGSSQIGGNIATNAGGINVIRYGMTRDWVMGLKVVDGNGNILEFNHGLVKNNTGLDFRHLFIGSEGILGIITEASMRLTRKAPELSVLVLGVADFPSIMGVLKTFNEGVGLTAFEFFSHNGMEKVIAHSEVPAPFETVSPFYVLIEFEQSSEADLERAMELFETCMEEGWVEDGAISQSLSQAENLWRLREDMSETLSQWKPYKNDISVSVSKMPAFIEKVDVLVAEEYPDFEIVWFGHIGDGNLHLNILKPDDLSVEAFTERCGGVSQQVAALIQEFHGSVSAEHGVGLLKKDYLSYTRTETELQLMRQIKKVFDPNGIMNPGKLIDVADS</sequence>